<proteinExistence type="predicted"/>
<reference evidence="1" key="1">
    <citation type="submission" date="2021-01" db="EMBL/GenBank/DDBJ databases">
        <authorList>
            <consortium name="Genoscope - CEA"/>
            <person name="William W."/>
        </authorList>
    </citation>
    <scope>NUCLEOTIDE SEQUENCE</scope>
</reference>
<gene>
    <name evidence="1" type="ORF">DARMORV10_C06P14400.1</name>
</gene>
<name>A0A816Q9Q2_BRANA</name>
<feature type="non-terminal residue" evidence="1">
    <location>
        <position position="1"/>
    </location>
</feature>
<organism evidence="1">
    <name type="scientific">Brassica napus</name>
    <name type="common">Rape</name>
    <dbReference type="NCBI Taxonomy" id="3708"/>
    <lineage>
        <taxon>Eukaryota</taxon>
        <taxon>Viridiplantae</taxon>
        <taxon>Streptophyta</taxon>
        <taxon>Embryophyta</taxon>
        <taxon>Tracheophyta</taxon>
        <taxon>Spermatophyta</taxon>
        <taxon>Magnoliopsida</taxon>
        <taxon>eudicotyledons</taxon>
        <taxon>Gunneridae</taxon>
        <taxon>Pentapetalae</taxon>
        <taxon>rosids</taxon>
        <taxon>malvids</taxon>
        <taxon>Brassicales</taxon>
        <taxon>Brassicaceae</taxon>
        <taxon>Brassiceae</taxon>
        <taxon>Brassica</taxon>
    </lineage>
</organism>
<protein>
    <submittedName>
        <fullName evidence="1">(rape) hypothetical protein</fullName>
    </submittedName>
</protein>
<accession>A0A816Q9Q2</accession>
<dbReference type="EMBL" id="HG994370">
    <property type="protein sequence ID" value="CAF2056966.1"/>
    <property type="molecule type" value="Genomic_DNA"/>
</dbReference>
<sequence>SLTHFHSETKKVRVSFSVLSRELIVSIYHPPCLSVSFFVASTRQTSNRRRPRPAELNLLGGKRKRELGGSVCE</sequence>
<evidence type="ECO:0000313" key="1">
    <source>
        <dbReference type="EMBL" id="CAF2056966.1"/>
    </source>
</evidence>
<dbReference type="AlphaFoldDB" id="A0A816Q9Q2"/>
<dbReference type="Proteomes" id="UP001295469">
    <property type="component" value="Chromosome C06"/>
</dbReference>